<feature type="transmembrane region" description="Helical" evidence="1">
    <location>
        <begin position="7"/>
        <end position="28"/>
    </location>
</feature>
<keyword evidence="1" id="KW-1133">Transmembrane helix</keyword>
<feature type="transmembrane region" description="Helical" evidence="1">
    <location>
        <begin position="254"/>
        <end position="278"/>
    </location>
</feature>
<accession>A0AAU8G3G6</accession>
<feature type="transmembrane region" description="Helical" evidence="1">
    <location>
        <begin position="290"/>
        <end position="315"/>
    </location>
</feature>
<gene>
    <name evidence="2" type="ORF">ABRQ22_03165</name>
</gene>
<feature type="transmembrane region" description="Helical" evidence="1">
    <location>
        <begin position="610"/>
        <end position="632"/>
    </location>
</feature>
<dbReference type="AlphaFoldDB" id="A0AAU8G3G6"/>
<feature type="transmembrane region" description="Helical" evidence="1">
    <location>
        <begin position="652"/>
        <end position="673"/>
    </location>
</feature>
<feature type="transmembrane region" description="Helical" evidence="1">
    <location>
        <begin position="559"/>
        <end position="579"/>
    </location>
</feature>
<feature type="transmembrane region" description="Helical" evidence="1">
    <location>
        <begin position="173"/>
        <end position="193"/>
    </location>
</feature>
<protein>
    <recommendedName>
        <fullName evidence="3">ABC3 transporter permease protein domain-containing protein</fullName>
    </recommendedName>
</protein>
<evidence type="ECO:0000256" key="1">
    <source>
        <dbReference type="SAM" id="Phobius"/>
    </source>
</evidence>
<keyword evidence="1" id="KW-0812">Transmembrane</keyword>
<dbReference type="EMBL" id="CP159290">
    <property type="protein sequence ID" value="XCH30698.1"/>
    <property type="molecule type" value="Genomic_DNA"/>
</dbReference>
<sequence length="685" mass="71698">MRSRGIRLAYAILAVYASLAAFLFLRAIDDLGPLGATDILVVSGEAPTSSSAHVVETIEQVAAQHRVNVVRFVEDLHDPARSRHLYLTVGNPGLASGSWLEDGYPAFSQDVRTAVHPLAERADVDPRGHYFTFGDHAATPFLAEALREQGYVVETRTYYAPPQILGWLVTQPLALSALVAALLVVVVVATSVLTNVRGYAVQRLHGVPPALILGRDLSRSLPALAVTLGTVALVDAGLLTLYNGGAQWRTFAAAAGVLTAAFVLLALVTHVLALALAGERPVLEALKGRLPALATGVAVYLVRVPALVVTIAAVVASSVAAVQLAGQVEASERWATAGEGVHVLFSPNLSQEEFDALAVPAGEWLLAAEGDGDVVLAGQGEVSWGRGLPGRHDSLLVNNAYLAQQDVRDADGERVVELPEDVVTVLVPSRYEDATASIVDDVQIWLDGFSRGAQDVEVRTRVLAPGQELFTYGAATRPNEPALLRDALGVVVNGGSGVFVPDDLTSLGTRKGLVLTDAATARDGLASVGAQEIAMAYQPVALAAAQEHAALVNDTRLQVFNAVAALAVLLGTSVAVAQVSTRKNAQSIFARHISGWGFVRTHRGLLGAELALALAVVAWSVWTTVSGLTATVRPGADPTTSQALVVLGHWQPVLLAAVVAVSLAALVGALAVLGRRLVRTRSSEA</sequence>
<evidence type="ECO:0000313" key="2">
    <source>
        <dbReference type="EMBL" id="XCH30698.1"/>
    </source>
</evidence>
<keyword evidence="1" id="KW-0472">Membrane</keyword>
<reference evidence="2" key="1">
    <citation type="submission" date="2024-06" db="EMBL/GenBank/DDBJ databases">
        <title>Complete genome sequence of the cellulolytic actinobacterium, Cellulosimicrobium ES-005.</title>
        <authorList>
            <person name="Matthews C.T."/>
            <person name="Underwood K.D."/>
            <person name="Ghanchi K.M."/>
            <person name="Fields S.D."/>
            <person name="Gardner S.G."/>
        </authorList>
    </citation>
    <scope>NUCLEOTIDE SEQUENCE</scope>
    <source>
        <strain evidence="2">ES-005</strain>
    </source>
</reference>
<organism evidence="2">
    <name type="scientific">Cellulosimicrobium sp. ES-005</name>
    <dbReference type="NCBI Taxonomy" id="3163031"/>
    <lineage>
        <taxon>Bacteria</taxon>
        <taxon>Bacillati</taxon>
        <taxon>Actinomycetota</taxon>
        <taxon>Actinomycetes</taxon>
        <taxon>Micrococcales</taxon>
        <taxon>Promicromonosporaceae</taxon>
        <taxon>Cellulosimicrobium</taxon>
    </lineage>
</organism>
<name>A0AAU8G3G6_9MICO</name>
<proteinExistence type="predicted"/>
<evidence type="ECO:0008006" key="3">
    <source>
        <dbReference type="Google" id="ProtNLM"/>
    </source>
</evidence>
<feature type="transmembrane region" description="Helical" evidence="1">
    <location>
        <begin position="221"/>
        <end position="242"/>
    </location>
</feature>
<dbReference type="RefSeq" id="WP_353708549.1">
    <property type="nucleotide sequence ID" value="NZ_CP159290.1"/>
</dbReference>